<dbReference type="AlphaFoldDB" id="A0A518BKM9"/>
<reference evidence="1 2" key="1">
    <citation type="submission" date="2019-02" db="EMBL/GenBank/DDBJ databases">
        <title>Deep-cultivation of Planctomycetes and their phenomic and genomic characterization uncovers novel biology.</title>
        <authorList>
            <person name="Wiegand S."/>
            <person name="Jogler M."/>
            <person name="Boedeker C."/>
            <person name="Pinto D."/>
            <person name="Vollmers J."/>
            <person name="Rivas-Marin E."/>
            <person name="Kohn T."/>
            <person name="Peeters S.H."/>
            <person name="Heuer A."/>
            <person name="Rast P."/>
            <person name="Oberbeckmann S."/>
            <person name="Bunk B."/>
            <person name="Jeske O."/>
            <person name="Meyerdierks A."/>
            <person name="Storesund J.E."/>
            <person name="Kallscheuer N."/>
            <person name="Luecker S."/>
            <person name="Lage O.M."/>
            <person name="Pohl T."/>
            <person name="Merkel B.J."/>
            <person name="Hornburger P."/>
            <person name="Mueller R.-W."/>
            <person name="Bruemmer F."/>
            <person name="Labrenz M."/>
            <person name="Spormann A.M."/>
            <person name="Op den Camp H."/>
            <person name="Overmann J."/>
            <person name="Amann R."/>
            <person name="Jetten M.S.M."/>
            <person name="Mascher T."/>
            <person name="Medema M.H."/>
            <person name="Devos D.P."/>
            <person name="Kaster A.-K."/>
            <person name="Ovreas L."/>
            <person name="Rohde M."/>
            <person name="Galperin M.Y."/>
            <person name="Jogler C."/>
        </authorList>
    </citation>
    <scope>NUCLEOTIDE SEQUENCE [LARGE SCALE GENOMIC DNA]</scope>
    <source>
        <strain evidence="1 2">Pla133</strain>
    </source>
</reference>
<evidence type="ECO:0000313" key="2">
    <source>
        <dbReference type="Proteomes" id="UP000316921"/>
    </source>
</evidence>
<dbReference type="KEGG" id="pbap:Pla133_26210"/>
<dbReference type="EMBL" id="CP036287">
    <property type="protein sequence ID" value="QDU67534.1"/>
    <property type="molecule type" value="Genomic_DNA"/>
</dbReference>
<keyword evidence="2" id="KW-1185">Reference proteome</keyword>
<name>A0A518BKM9_9BACT</name>
<protein>
    <submittedName>
        <fullName evidence="1">Uncharacterized protein</fullName>
    </submittedName>
</protein>
<dbReference type="RefSeq" id="WP_145065793.1">
    <property type="nucleotide sequence ID" value="NZ_CP036287.1"/>
</dbReference>
<evidence type="ECO:0000313" key="1">
    <source>
        <dbReference type="EMBL" id="QDU67534.1"/>
    </source>
</evidence>
<sequence>MHRKFQELLHEYKKEVFQVEHDKKSIEEVTHECVEIADEVLAQKYNYHFHKLPDANRAEIINMISNYTREAILPPVVQNLVRRQVVIERRVDALVGLIESMLDALSTAPSTSSPSSSVD</sequence>
<organism evidence="1 2">
    <name type="scientific">Engelhardtia mirabilis</name>
    <dbReference type="NCBI Taxonomy" id="2528011"/>
    <lineage>
        <taxon>Bacteria</taxon>
        <taxon>Pseudomonadati</taxon>
        <taxon>Planctomycetota</taxon>
        <taxon>Planctomycetia</taxon>
        <taxon>Planctomycetia incertae sedis</taxon>
        <taxon>Engelhardtia</taxon>
    </lineage>
</organism>
<proteinExistence type="predicted"/>
<dbReference type="Proteomes" id="UP000316921">
    <property type="component" value="Chromosome"/>
</dbReference>
<accession>A0A518BKM9</accession>
<gene>
    <name evidence="1" type="ORF">Pla133_26210</name>
</gene>